<dbReference type="RefSeq" id="WP_127722674.1">
    <property type="nucleotide sequence ID" value="NZ_RLIH01000001.1"/>
</dbReference>
<evidence type="ECO:0000256" key="1">
    <source>
        <dbReference type="SAM" id="SignalP"/>
    </source>
</evidence>
<protein>
    <recommendedName>
        <fullName evidence="4">Lipoprotein</fullName>
    </recommendedName>
</protein>
<organism evidence="2 3">
    <name type="scientific">Anaerosphaera multitolerans</name>
    <dbReference type="NCBI Taxonomy" id="2487351"/>
    <lineage>
        <taxon>Bacteria</taxon>
        <taxon>Bacillati</taxon>
        <taxon>Bacillota</taxon>
        <taxon>Tissierellia</taxon>
        <taxon>Tissierellales</taxon>
        <taxon>Peptoniphilaceae</taxon>
        <taxon>Anaerosphaera</taxon>
    </lineage>
</organism>
<dbReference type="EMBL" id="RLIH01000001">
    <property type="protein sequence ID" value="RVU55701.1"/>
    <property type="molecule type" value="Genomic_DNA"/>
</dbReference>
<dbReference type="AlphaFoldDB" id="A0A437S9Y8"/>
<keyword evidence="1" id="KW-0732">Signal</keyword>
<keyword evidence="3" id="KW-1185">Reference proteome</keyword>
<gene>
    <name evidence="2" type="ORF">EF514_00350</name>
</gene>
<dbReference type="Proteomes" id="UP000288812">
    <property type="component" value="Unassembled WGS sequence"/>
</dbReference>
<dbReference type="PROSITE" id="PS51257">
    <property type="entry name" value="PROKAR_LIPOPROTEIN"/>
    <property type="match status" value="1"/>
</dbReference>
<reference evidence="2 3" key="1">
    <citation type="submission" date="2018-11" db="EMBL/GenBank/DDBJ databases">
        <title>Genome sequencing and assembly of Anaerosphaera sp. nov., GS7-6-2.</title>
        <authorList>
            <person name="Rettenmaier R."/>
            <person name="Liebl W."/>
            <person name="Zverlov V."/>
        </authorList>
    </citation>
    <scope>NUCLEOTIDE SEQUENCE [LARGE SCALE GENOMIC DNA]</scope>
    <source>
        <strain evidence="2 3">GS7-6-2</strain>
    </source>
</reference>
<sequence>MKFKKIILPLILLLFLTACGDKTDTNSETSYIERTLEENIPKEFKAYEAVLGETYFYKVKPPKGTKSYQLNIFSNQYDSVANKGIFGFEEYDYTFGLVQSIPFEYNEPTDKEINIGAGFISNTLIMNNDEAFFTVEIDEIAANKSQIIQSTSLLKQEDLELNKPMVLCSVKCSDAKTPKRNDITYLKDYTLDEESIDYFITITFFDGE</sequence>
<proteinExistence type="predicted"/>
<evidence type="ECO:0000313" key="3">
    <source>
        <dbReference type="Proteomes" id="UP000288812"/>
    </source>
</evidence>
<feature type="chain" id="PRO_5039100760" description="Lipoprotein" evidence="1">
    <location>
        <begin position="21"/>
        <end position="208"/>
    </location>
</feature>
<name>A0A437S9Y8_9FIRM</name>
<accession>A0A437S9Y8</accession>
<feature type="signal peptide" evidence="1">
    <location>
        <begin position="1"/>
        <end position="20"/>
    </location>
</feature>
<evidence type="ECO:0000313" key="2">
    <source>
        <dbReference type="EMBL" id="RVU55701.1"/>
    </source>
</evidence>
<evidence type="ECO:0008006" key="4">
    <source>
        <dbReference type="Google" id="ProtNLM"/>
    </source>
</evidence>
<comment type="caution">
    <text evidence="2">The sequence shown here is derived from an EMBL/GenBank/DDBJ whole genome shotgun (WGS) entry which is preliminary data.</text>
</comment>